<dbReference type="GO" id="GO:0003964">
    <property type="term" value="F:RNA-directed DNA polymerase activity"/>
    <property type="evidence" value="ECO:0007669"/>
    <property type="project" value="UniProtKB-EC"/>
</dbReference>
<dbReference type="Pfam" id="PF00078">
    <property type="entry name" value="RVT_1"/>
    <property type="match status" value="1"/>
</dbReference>
<dbReference type="PANTHER" id="PTHR19446">
    <property type="entry name" value="REVERSE TRANSCRIPTASES"/>
    <property type="match status" value="1"/>
</dbReference>
<reference evidence="3 4" key="1">
    <citation type="submission" date="2017-08" db="EMBL/GenBank/DDBJ databases">
        <title>USMARCv1.0.</title>
        <authorList>
            <person name="Hannum G.I."/>
            <person name="Koren S."/>
            <person name="Schroeder S.G."/>
            <person name="Chin S.C."/>
            <person name="Nonneman D.J."/>
            <person name="Becker S.A."/>
            <person name="Rosen B.D."/>
            <person name="Bickhart D.M."/>
            <person name="Putnam N.H."/>
            <person name="Green R.E."/>
            <person name="Tuggle C.K."/>
            <person name="Liu H."/>
            <person name="Rohrer G.A."/>
            <person name="Warr A."/>
            <person name="Hall R."/>
            <person name="Kim K."/>
            <person name="Hume D.A."/>
            <person name="Talbot R."/>
            <person name="Chow W."/>
            <person name="Howe K."/>
            <person name="Schwartz A.S."/>
            <person name="Watson M."/>
            <person name="Archibald A.L."/>
            <person name="Phillippy A.M."/>
            <person name="Smith T.P.L."/>
        </authorList>
    </citation>
    <scope>NUCLEOTIDE SEQUENCE [LARGE SCALE GENOMIC DNA]</scope>
</reference>
<proteinExistence type="predicted"/>
<evidence type="ECO:0000313" key="3">
    <source>
        <dbReference type="Ensembl" id="ENSSSCP00070028880.1"/>
    </source>
</evidence>
<protein>
    <recommendedName>
        <fullName evidence="1">RNA-directed DNA polymerase</fullName>
        <ecNumber evidence="1">2.7.7.49</ecNumber>
    </recommendedName>
</protein>
<feature type="domain" description="Reverse transcriptase" evidence="2">
    <location>
        <begin position="1"/>
        <end position="238"/>
    </location>
</feature>
<dbReference type="CDD" id="cd01650">
    <property type="entry name" value="RT_nLTR_like"/>
    <property type="match status" value="1"/>
</dbReference>
<dbReference type="SUPFAM" id="SSF56672">
    <property type="entry name" value="DNA/RNA polymerases"/>
    <property type="match status" value="1"/>
</dbReference>
<reference evidence="3" key="2">
    <citation type="submission" date="2025-08" db="UniProtKB">
        <authorList>
            <consortium name="Ensembl"/>
        </authorList>
    </citation>
    <scope>IDENTIFICATION</scope>
</reference>
<dbReference type="Ensembl" id="ENSSSCT00070034574.1">
    <property type="protein sequence ID" value="ENSSSCP00070028880.1"/>
    <property type="gene ID" value="ENSSSCG00070017521.1"/>
</dbReference>
<accession>A0A4X1UI50</accession>
<evidence type="ECO:0000256" key="1">
    <source>
        <dbReference type="ARBA" id="ARBA00012493"/>
    </source>
</evidence>
<dbReference type="Proteomes" id="UP000314985">
    <property type="component" value="Chromosome 2"/>
</dbReference>
<dbReference type="EC" id="2.7.7.49" evidence="1"/>
<organism evidence="3 4">
    <name type="scientific">Sus scrofa</name>
    <name type="common">Pig</name>
    <dbReference type="NCBI Taxonomy" id="9823"/>
    <lineage>
        <taxon>Eukaryota</taxon>
        <taxon>Metazoa</taxon>
        <taxon>Chordata</taxon>
        <taxon>Craniata</taxon>
        <taxon>Vertebrata</taxon>
        <taxon>Euteleostomi</taxon>
        <taxon>Mammalia</taxon>
        <taxon>Eutheria</taxon>
        <taxon>Laurasiatheria</taxon>
        <taxon>Artiodactyla</taxon>
        <taxon>Suina</taxon>
        <taxon>Suidae</taxon>
        <taxon>Sus</taxon>
    </lineage>
</organism>
<dbReference type="InterPro" id="IPR043502">
    <property type="entry name" value="DNA/RNA_pol_sf"/>
</dbReference>
<name>A0A4X1UI50_PIG</name>
<dbReference type="AlphaFoldDB" id="A0A4X1UI50"/>
<dbReference type="PROSITE" id="PS50878">
    <property type="entry name" value="RT_POL"/>
    <property type="match status" value="1"/>
</dbReference>
<dbReference type="InterPro" id="IPR000477">
    <property type="entry name" value="RT_dom"/>
</dbReference>
<sequence>MNIDAKILNKILANRIQQHTKKIIHHDQVGFIPGSQGWFNIRKSINIIHHINKRKVKNHMIISIDAEKAFDKVQHPFMIKTLTKVGIEGTFLNIIKAIYDKPTANIILSGEKLKAFSLKSGTRQGCPLSPLLFNIVLEVLATAIRQTKEIKGIHIGREEIKLSLYTDDMILYIENPKDSTQKLLELINKFSKVAGYKINIQKSVAFLYTSNEILEKEYKNTIPFKIAPHKIKYLRIHLTKEVKDLYAENYKILIKEIKEDVKKWKDIPCSWIGKINIVKMAILPKAIYRFNARRRAISRSKRRNVIATKKNYIENGRRADPMGSNPHSYGLVFSEYAFSWGSQNAISTSKEARITFVSSVNIIFITLFRSLPKLIDWKSIVLFNTKRVGPSSID</sequence>
<evidence type="ECO:0000259" key="2">
    <source>
        <dbReference type="PROSITE" id="PS50878"/>
    </source>
</evidence>
<evidence type="ECO:0000313" key="4">
    <source>
        <dbReference type="Proteomes" id="UP000314985"/>
    </source>
</evidence>